<dbReference type="STRING" id="873449.STRCR_0933"/>
<dbReference type="Pfam" id="PF07690">
    <property type="entry name" value="MFS_1"/>
    <property type="match status" value="1"/>
</dbReference>
<feature type="transmembrane region" description="Helical" evidence="6">
    <location>
        <begin position="378"/>
        <end position="397"/>
    </location>
</feature>
<dbReference type="InterPro" id="IPR011701">
    <property type="entry name" value="MFS"/>
</dbReference>
<dbReference type="OrthoDB" id="2293709at2"/>
<dbReference type="PANTHER" id="PTHR23513">
    <property type="entry name" value="INTEGRAL MEMBRANE EFFLUX PROTEIN-RELATED"/>
    <property type="match status" value="1"/>
</dbReference>
<name>G5JSN5_STRCG</name>
<evidence type="ECO:0000256" key="4">
    <source>
        <dbReference type="ARBA" id="ARBA00022989"/>
    </source>
</evidence>
<proteinExistence type="predicted"/>
<feature type="transmembrane region" description="Helical" evidence="6">
    <location>
        <begin position="230"/>
        <end position="251"/>
    </location>
</feature>
<dbReference type="Gene3D" id="1.20.1250.20">
    <property type="entry name" value="MFS general substrate transporter like domains"/>
    <property type="match status" value="1"/>
</dbReference>
<gene>
    <name evidence="7" type="ORF">STRCR_0933</name>
</gene>
<comment type="subcellular location">
    <subcellularLocation>
        <location evidence="1">Cell membrane</location>
        <topology evidence="1">Multi-pass membrane protein</topology>
    </subcellularLocation>
</comment>
<protein>
    <submittedName>
        <fullName evidence="7">Membrane protein</fullName>
    </submittedName>
</protein>
<evidence type="ECO:0000256" key="3">
    <source>
        <dbReference type="ARBA" id="ARBA00022692"/>
    </source>
</evidence>
<keyword evidence="3 6" id="KW-0812">Transmembrane</keyword>
<comment type="caution">
    <text evidence="7">The sequence shown here is derived from an EMBL/GenBank/DDBJ whole genome shotgun (WGS) entry which is preliminary data.</text>
</comment>
<keyword evidence="8" id="KW-1185">Reference proteome</keyword>
<dbReference type="AlphaFoldDB" id="G5JSN5"/>
<dbReference type="InterPro" id="IPR036259">
    <property type="entry name" value="MFS_trans_sf"/>
</dbReference>
<feature type="transmembrane region" description="Helical" evidence="6">
    <location>
        <begin position="350"/>
        <end position="372"/>
    </location>
</feature>
<feature type="transmembrane region" description="Helical" evidence="6">
    <location>
        <begin position="302"/>
        <end position="330"/>
    </location>
</feature>
<evidence type="ECO:0000256" key="6">
    <source>
        <dbReference type="SAM" id="Phobius"/>
    </source>
</evidence>
<keyword evidence="2" id="KW-1003">Cell membrane</keyword>
<dbReference type="GO" id="GO:0005886">
    <property type="term" value="C:plasma membrane"/>
    <property type="evidence" value="ECO:0007669"/>
    <property type="project" value="UniProtKB-SubCell"/>
</dbReference>
<accession>G5JSN5</accession>
<dbReference type="SUPFAM" id="SSF103473">
    <property type="entry name" value="MFS general substrate transporter"/>
    <property type="match status" value="1"/>
</dbReference>
<feature type="transmembrane region" description="Helical" evidence="6">
    <location>
        <begin position="144"/>
        <end position="166"/>
    </location>
</feature>
<sequence>MLKLFKQNCLFTKLITINLFSKVGDRLFYTAMLTTASLLPHSSTAVMVVSASETLPVLLSLLAGTVADQQASKIKLLMRSSLFRAVMYLGIGGLFCYRSTLPLLVMASLLNLLSDISGNYSTALFSPFTKKLVAAEDMERAQGLISLGSQLVNVLATFLGSILLIILNKSFLAMINALIFVFVAFAFLKLAPQLRKTENAIAIADFDNIFIAVKTNFNEFLENRKLSLNLLQLCLLNGFFGGLVPIFTLFIKKNKNLSIFPASLKISLLSGVITLAMIAGNLMGTKILRNQSISNLTMFSDIFIILVGSGFLLNNLYVILIASSLLSLFLGTISPRFSAKVVNCTPVGQLGGIITTVNACLTLVPPITSFLFPMLSNFGLILAYYGFITYGVLLILIDLKNYYLGQNSCL</sequence>
<feature type="transmembrane region" description="Helical" evidence="6">
    <location>
        <begin position="171"/>
        <end position="188"/>
    </location>
</feature>
<evidence type="ECO:0000256" key="2">
    <source>
        <dbReference type="ARBA" id="ARBA00022475"/>
    </source>
</evidence>
<keyword evidence="5 6" id="KW-0472">Membrane</keyword>
<reference evidence="7" key="1">
    <citation type="submission" date="2011-07" db="EMBL/GenBank/DDBJ databases">
        <authorList>
            <person name="Stanhope M.J."/>
            <person name="Durkin A.S."/>
            <person name="Hostetler J."/>
            <person name="Kim M."/>
            <person name="Radune D."/>
            <person name="Singh I."/>
            <person name="Town C.D."/>
        </authorList>
    </citation>
    <scope>NUCLEOTIDE SEQUENCE [LARGE SCALE GENOMIC DNA]</scope>
    <source>
        <strain evidence="7">HS-6</strain>
    </source>
</reference>
<evidence type="ECO:0000256" key="1">
    <source>
        <dbReference type="ARBA" id="ARBA00004651"/>
    </source>
</evidence>
<dbReference type="GO" id="GO:0022857">
    <property type="term" value="F:transmembrane transporter activity"/>
    <property type="evidence" value="ECO:0007669"/>
    <property type="project" value="InterPro"/>
</dbReference>
<dbReference type="PANTHER" id="PTHR23513:SF6">
    <property type="entry name" value="MAJOR FACILITATOR SUPERFAMILY ASSOCIATED DOMAIN-CONTAINING PROTEIN"/>
    <property type="match status" value="1"/>
</dbReference>
<evidence type="ECO:0000256" key="5">
    <source>
        <dbReference type="ARBA" id="ARBA00023136"/>
    </source>
</evidence>
<evidence type="ECO:0000313" key="8">
    <source>
        <dbReference type="Proteomes" id="UP000004322"/>
    </source>
</evidence>
<dbReference type="Proteomes" id="UP000004322">
    <property type="component" value="Unassembled WGS sequence"/>
</dbReference>
<feature type="transmembrane region" description="Helical" evidence="6">
    <location>
        <begin position="263"/>
        <end position="282"/>
    </location>
</feature>
<dbReference type="RefSeq" id="WP_004225421.1">
    <property type="nucleotide sequence ID" value="NZ_AEUV02000002.1"/>
</dbReference>
<organism evidence="7 8">
    <name type="scientific">Streptococcus criceti HS-6</name>
    <dbReference type="NCBI Taxonomy" id="873449"/>
    <lineage>
        <taxon>Bacteria</taxon>
        <taxon>Bacillati</taxon>
        <taxon>Bacillota</taxon>
        <taxon>Bacilli</taxon>
        <taxon>Lactobacillales</taxon>
        <taxon>Streptococcaceae</taxon>
        <taxon>Streptococcus</taxon>
    </lineage>
</organism>
<dbReference type="EMBL" id="AEUV02000002">
    <property type="protein sequence ID" value="EHI73460.1"/>
    <property type="molecule type" value="Genomic_DNA"/>
</dbReference>
<feature type="transmembrane region" description="Helical" evidence="6">
    <location>
        <begin position="45"/>
        <end position="64"/>
    </location>
</feature>
<keyword evidence="4 6" id="KW-1133">Transmembrane helix</keyword>
<feature type="transmembrane region" description="Helical" evidence="6">
    <location>
        <begin position="85"/>
        <end position="110"/>
    </location>
</feature>
<evidence type="ECO:0000313" key="7">
    <source>
        <dbReference type="EMBL" id="EHI73460.1"/>
    </source>
</evidence>